<feature type="non-terminal residue" evidence="1">
    <location>
        <position position="1"/>
    </location>
</feature>
<sequence>TKSIRDKWISEFNKRVQMSKLKQKKPGTDLVDKQGPTVFFKKFNASFAPVVIQSSDIIF</sequence>
<proteinExistence type="predicted"/>
<gene>
    <name evidence="1" type="ORF">S12H4_36853</name>
</gene>
<accession>X1UQA3</accession>
<dbReference type="AlphaFoldDB" id="X1UQA3"/>
<organism evidence="1">
    <name type="scientific">marine sediment metagenome</name>
    <dbReference type="NCBI Taxonomy" id="412755"/>
    <lineage>
        <taxon>unclassified sequences</taxon>
        <taxon>metagenomes</taxon>
        <taxon>ecological metagenomes</taxon>
    </lineage>
</organism>
<dbReference type="EMBL" id="BARW01022006">
    <property type="protein sequence ID" value="GAI94514.1"/>
    <property type="molecule type" value="Genomic_DNA"/>
</dbReference>
<evidence type="ECO:0000313" key="1">
    <source>
        <dbReference type="EMBL" id="GAI94514.1"/>
    </source>
</evidence>
<protein>
    <submittedName>
        <fullName evidence="1">Uncharacterized protein</fullName>
    </submittedName>
</protein>
<reference evidence="1" key="1">
    <citation type="journal article" date="2014" name="Front. Microbiol.">
        <title>High frequency of phylogenetically diverse reductive dehalogenase-homologous genes in deep subseafloor sedimentary metagenomes.</title>
        <authorList>
            <person name="Kawai M."/>
            <person name="Futagami T."/>
            <person name="Toyoda A."/>
            <person name="Takaki Y."/>
            <person name="Nishi S."/>
            <person name="Hori S."/>
            <person name="Arai W."/>
            <person name="Tsubouchi T."/>
            <person name="Morono Y."/>
            <person name="Uchiyama I."/>
            <person name="Ito T."/>
            <person name="Fujiyama A."/>
            <person name="Inagaki F."/>
            <person name="Takami H."/>
        </authorList>
    </citation>
    <scope>NUCLEOTIDE SEQUENCE</scope>
    <source>
        <strain evidence="1">Expedition CK06-06</strain>
    </source>
</reference>
<comment type="caution">
    <text evidence="1">The sequence shown here is derived from an EMBL/GenBank/DDBJ whole genome shotgun (WGS) entry which is preliminary data.</text>
</comment>
<name>X1UQA3_9ZZZZ</name>